<evidence type="ECO:0000256" key="2">
    <source>
        <dbReference type="ARBA" id="ARBA00023125"/>
    </source>
</evidence>
<dbReference type="GO" id="GO:0003677">
    <property type="term" value="F:DNA binding"/>
    <property type="evidence" value="ECO:0007669"/>
    <property type="project" value="UniProtKB-KW"/>
</dbReference>
<evidence type="ECO:0000256" key="3">
    <source>
        <dbReference type="ARBA" id="ARBA00023163"/>
    </source>
</evidence>
<keyword evidence="1" id="KW-0805">Transcription regulation</keyword>
<evidence type="ECO:0000313" key="6">
    <source>
        <dbReference type="Proteomes" id="UP000188820"/>
    </source>
</evidence>
<name>A0ABX3L139_9PAST</name>
<dbReference type="RefSeq" id="WP_077462180.1">
    <property type="nucleotide sequence ID" value="NZ_MLAA01000001.1"/>
</dbReference>
<dbReference type="PROSITE" id="PS51000">
    <property type="entry name" value="HTH_DEOR_2"/>
    <property type="match status" value="1"/>
</dbReference>
<dbReference type="InterPro" id="IPR018356">
    <property type="entry name" value="Tscrpt_reg_HTH_DeoR_CS"/>
</dbReference>
<accession>A0ABX3L139</accession>
<dbReference type="PANTHER" id="PTHR30363">
    <property type="entry name" value="HTH-TYPE TRANSCRIPTIONAL REGULATOR SRLR-RELATED"/>
    <property type="match status" value="1"/>
</dbReference>
<proteinExistence type="predicted"/>
<dbReference type="SMART" id="SM01134">
    <property type="entry name" value="DeoRC"/>
    <property type="match status" value="1"/>
</dbReference>
<keyword evidence="2 5" id="KW-0238">DNA-binding</keyword>
<dbReference type="EMBL" id="MLAA01000001">
    <property type="protein sequence ID" value="OOF71485.1"/>
    <property type="molecule type" value="Genomic_DNA"/>
</dbReference>
<evidence type="ECO:0000313" key="5">
    <source>
        <dbReference type="EMBL" id="OOF71485.1"/>
    </source>
</evidence>
<dbReference type="SUPFAM" id="SSF100950">
    <property type="entry name" value="NagB/RpiA/CoA transferase-like"/>
    <property type="match status" value="1"/>
</dbReference>
<feature type="domain" description="HTH deoR-type" evidence="4">
    <location>
        <begin position="1"/>
        <end position="53"/>
    </location>
</feature>
<gene>
    <name evidence="5" type="ORF">BKG89_00185</name>
</gene>
<reference evidence="5 6" key="1">
    <citation type="submission" date="2016-10" db="EMBL/GenBank/DDBJ databases">
        <title>Rodentibacter gen. nov. and new species.</title>
        <authorList>
            <person name="Christensen H."/>
        </authorList>
    </citation>
    <scope>NUCLEOTIDE SEQUENCE [LARGE SCALE GENOMIC DNA]</scope>
    <source>
        <strain evidence="5 6">1998236014</strain>
    </source>
</reference>
<evidence type="ECO:0000259" key="4">
    <source>
        <dbReference type="PROSITE" id="PS51000"/>
    </source>
</evidence>
<dbReference type="Pfam" id="PF08220">
    <property type="entry name" value="HTH_DeoR"/>
    <property type="match status" value="1"/>
</dbReference>
<dbReference type="PROSITE" id="PS00894">
    <property type="entry name" value="HTH_DEOR_1"/>
    <property type="match status" value="1"/>
</dbReference>
<dbReference type="Pfam" id="PF00455">
    <property type="entry name" value="DeoRC"/>
    <property type="match status" value="1"/>
</dbReference>
<organism evidence="5 6">
    <name type="scientific">Rodentibacter caecimuris</name>
    <dbReference type="NCBI Taxonomy" id="1796644"/>
    <lineage>
        <taxon>Bacteria</taxon>
        <taxon>Pseudomonadati</taxon>
        <taxon>Pseudomonadota</taxon>
        <taxon>Gammaproteobacteria</taxon>
        <taxon>Pasteurellales</taxon>
        <taxon>Pasteurellaceae</taxon>
        <taxon>Rodentibacter</taxon>
    </lineage>
</organism>
<keyword evidence="6" id="KW-1185">Reference proteome</keyword>
<evidence type="ECO:0000256" key="1">
    <source>
        <dbReference type="ARBA" id="ARBA00023015"/>
    </source>
</evidence>
<dbReference type="InterPro" id="IPR050313">
    <property type="entry name" value="Carb_Metab_HTH_regulators"/>
</dbReference>
<dbReference type="InterPro" id="IPR014036">
    <property type="entry name" value="DeoR-like_C"/>
</dbReference>
<dbReference type="PANTHER" id="PTHR30363:SF8">
    <property type="entry name" value="DEOXYRIBOSE OPERON REPRESSOR"/>
    <property type="match status" value="1"/>
</dbReference>
<dbReference type="SMART" id="SM00420">
    <property type="entry name" value="HTH_DEOR"/>
    <property type="match status" value="1"/>
</dbReference>
<dbReference type="InterPro" id="IPR037171">
    <property type="entry name" value="NagB/RpiA_transferase-like"/>
</dbReference>
<protein>
    <submittedName>
        <fullName evidence="5">DNA-binding transcriptional repressor DeoR</fullName>
    </submittedName>
</protein>
<comment type="caution">
    <text evidence="5">The sequence shown here is derived from an EMBL/GenBank/DDBJ whole genome shotgun (WGS) entry which is preliminary data.</text>
</comment>
<sequence>MASRLQKLAFLLTQQDQIHLRHAAEILGVSEMTIRRDISRHSSPFRVLGGYIVRQDPKNYYDVAEQQTKQMSEKLLLGERAAKLIKQGEVVFFDCGSTIPFIASQIEPTLCFTALCCSLNTLTLLADNPNCRLILLGGEFSRNNALFQPLDNENELDLLCTDKAFISAAGFSQEKGVTCFNFIEAKLKRKAITKTKQAILVADKAKKDVVQSAFVCPLSVFDQIITNE</sequence>
<keyword evidence="3" id="KW-0804">Transcription</keyword>
<dbReference type="Proteomes" id="UP000188820">
    <property type="component" value="Unassembled WGS sequence"/>
</dbReference>
<dbReference type="InterPro" id="IPR001034">
    <property type="entry name" value="DeoR_HTH"/>
</dbReference>
<dbReference type="NCBIfam" id="NF007961">
    <property type="entry name" value="PRK10681.1"/>
    <property type="match status" value="1"/>
</dbReference>